<evidence type="ECO:0000313" key="3">
    <source>
        <dbReference type="Proteomes" id="UP000279029"/>
    </source>
</evidence>
<protein>
    <recommendedName>
        <fullName evidence="4">WxL domain-containing protein</fullName>
    </recommendedName>
</protein>
<dbReference type="Proteomes" id="UP000279029">
    <property type="component" value="Chromosome"/>
</dbReference>
<dbReference type="KEGG" id="cbar:PATL70BA_1432"/>
<evidence type="ECO:0008006" key="4">
    <source>
        <dbReference type="Google" id="ProtNLM"/>
    </source>
</evidence>
<dbReference type="OrthoDB" id="2607118at2"/>
<gene>
    <name evidence="2" type="ORF">PATL70BA_1432</name>
</gene>
<reference evidence="2 3" key="1">
    <citation type="submission" date="2018-09" db="EMBL/GenBank/DDBJ databases">
        <authorList>
            <person name="Postec A."/>
        </authorList>
    </citation>
    <scope>NUCLEOTIDE SEQUENCE [LARGE SCALE GENOMIC DNA]</scope>
    <source>
        <strain evidence="2">70B-A</strain>
    </source>
</reference>
<sequence length="185" mass="20234">MKKIILITIVLAMLFSVTANAQTNVTELTGTIHASILDVDIPTLASFTINPNGPTFSSPDLIISNNSTMPVTLSISGFDNKAGSDNQFIEVGKEDKDWDNLGISQSSKYIHIAIGAKNPNEMGYIINREWLIDVSAHDVQAGTIECGSMAPFRNVTLKFTGEYGKAFQQTFTTTYDLMFLVSIME</sequence>
<evidence type="ECO:0000313" key="2">
    <source>
        <dbReference type="EMBL" id="VDN47317.1"/>
    </source>
</evidence>
<organism evidence="2 3">
    <name type="scientific">Petrocella atlantisensis</name>
    <dbReference type="NCBI Taxonomy" id="2173034"/>
    <lineage>
        <taxon>Bacteria</taxon>
        <taxon>Bacillati</taxon>
        <taxon>Bacillota</taxon>
        <taxon>Clostridia</taxon>
        <taxon>Lachnospirales</taxon>
        <taxon>Vallitaleaceae</taxon>
        <taxon>Petrocella</taxon>
    </lineage>
</organism>
<proteinExistence type="predicted"/>
<dbReference type="RefSeq" id="WP_125136648.1">
    <property type="nucleotide sequence ID" value="NZ_LR130778.1"/>
</dbReference>
<feature type="chain" id="PRO_5018220361" description="WxL domain-containing protein" evidence="1">
    <location>
        <begin position="22"/>
        <end position="185"/>
    </location>
</feature>
<feature type="signal peptide" evidence="1">
    <location>
        <begin position="1"/>
        <end position="21"/>
    </location>
</feature>
<keyword evidence="1" id="KW-0732">Signal</keyword>
<dbReference type="EMBL" id="LR130778">
    <property type="protein sequence ID" value="VDN47317.1"/>
    <property type="molecule type" value="Genomic_DNA"/>
</dbReference>
<accession>A0A3P7PTG9</accession>
<keyword evidence="3" id="KW-1185">Reference proteome</keyword>
<evidence type="ECO:0000256" key="1">
    <source>
        <dbReference type="SAM" id="SignalP"/>
    </source>
</evidence>
<name>A0A3P7PTG9_9FIRM</name>
<dbReference type="AlphaFoldDB" id="A0A3P7PTG9"/>